<dbReference type="Gene3D" id="3.40.50.300">
    <property type="entry name" value="P-loop containing nucleotide triphosphate hydrolases"/>
    <property type="match status" value="1"/>
</dbReference>
<feature type="domain" description="TraG P-loop" evidence="1">
    <location>
        <begin position="2"/>
        <end position="127"/>
    </location>
</feature>
<evidence type="ECO:0000259" key="1">
    <source>
        <dbReference type="Pfam" id="PF19044"/>
    </source>
</evidence>
<dbReference type="Pfam" id="PF19044">
    <property type="entry name" value="P-loop_TraG"/>
    <property type="match status" value="1"/>
</dbReference>
<sequence length="133" mass="15377">MCVTQELDDLLSSPVLKESVIANCDCRILLDMRKYANKFDEIQELLGLSDKERNQVLSINRANDPMRRYKEVWIGLGGVHSAVYATETSLEEYLCYTTEETEKLELQRLTEKLGGNIELAIRQLAERKRNEDH</sequence>
<dbReference type="AlphaFoldDB" id="A0A9P3ZH57"/>
<organism evidence="2 3">
    <name type="scientific">Alistipes onderdonkii</name>
    <dbReference type="NCBI Taxonomy" id="328813"/>
    <lineage>
        <taxon>Bacteria</taxon>
        <taxon>Pseudomonadati</taxon>
        <taxon>Bacteroidota</taxon>
        <taxon>Bacteroidia</taxon>
        <taxon>Bacteroidales</taxon>
        <taxon>Rikenellaceae</taxon>
        <taxon>Alistipes</taxon>
    </lineage>
</organism>
<dbReference type="InterPro" id="IPR053155">
    <property type="entry name" value="F-pilin_assembly_TraC"/>
</dbReference>
<reference evidence="2 3" key="1">
    <citation type="journal article" date="2019" name="Nat. Med.">
        <title>A library of human gut bacterial isolates paired with longitudinal multiomics data enables mechanistic microbiome research.</title>
        <authorList>
            <person name="Poyet M."/>
            <person name="Groussin M."/>
            <person name="Gibbons S.M."/>
            <person name="Avila-Pacheco J."/>
            <person name="Jiang X."/>
            <person name="Kearney S.M."/>
            <person name="Perrotta A.R."/>
            <person name="Berdy B."/>
            <person name="Zhao S."/>
            <person name="Lieberman T.D."/>
            <person name="Swanson P.K."/>
            <person name="Smith M."/>
            <person name="Roesemann S."/>
            <person name="Alexander J.E."/>
            <person name="Rich S.A."/>
            <person name="Livny J."/>
            <person name="Vlamakis H."/>
            <person name="Clish C."/>
            <person name="Bullock K."/>
            <person name="Deik A."/>
            <person name="Scott J."/>
            <person name="Pierce K.A."/>
            <person name="Xavier R.J."/>
            <person name="Alm E.J."/>
        </authorList>
    </citation>
    <scope>NUCLEOTIDE SEQUENCE [LARGE SCALE GENOMIC DNA]</scope>
    <source>
        <strain evidence="2 3">BIOML-A204</strain>
    </source>
</reference>
<accession>A0A9P3ZH57</accession>
<comment type="caution">
    <text evidence="2">The sequence shown here is derived from an EMBL/GenBank/DDBJ whole genome shotgun (WGS) entry which is preliminary data.</text>
</comment>
<evidence type="ECO:0000313" key="2">
    <source>
        <dbReference type="EMBL" id="KAA2557076.1"/>
    </source>
</evidence>
<name>A0A9P3ZH57_9BACT</name>
<protein>
    <submittedName>
        <fullName evidence="2">Conjugal transfer protein TraG</fullName>
    </submittedName>
</protein>
<proteinExistence type="predicted"/>
<evidence type="ECO:0000313" key="3">
    <source>
        <dbReference type="Proteomes" id="UP000323119"/>
    </source>
</evidence>
<dbReference type="PANTHER" id="PTHR38467">
    <property type="match status" value="1"/>
</dbReference>
<dbReference type="InterPro" id="IPR043964">
    <property type="entry name" value="P-loop_TraG"/>
</dbReference>
<dbReference type="EMBL" id="VVUY01000021">
    <property type="protein sequence ID" value="KAA2557076.1"/>
    <property type="molecule type" value="Genomic_DNA"/>
</dbReference>
<dbReference type="InterPro" id="IPR027417">
    <property type="entry name" value="P-loop_NTPase"/>
</dbReference>
<dbReference type="PANTHER" id="PTHR38467:SF1">
    <property type="entry name" value="CONJUGATIVE TRANSFER: ASSEMBLY"/>
    <property type="match status" value="1"/>
</dbReference>
<dbReference type="Proteomes" id="UP000323119">
    <property type="component" value="Unassembled WGS sequence"/>
</dbReference>
<gene>
    <name evidence="2" type="ORF">F2S36_14555</name>
</gene>